<evidence type="ECO:0000259" key="2">
    <source>
        <dbReference type="Pfam" id="PF17271"/>
    </source>
</evidence>
<name>A0A3M3FI78_PSESG</name>
<dbReference type="Proteomes" id="UP000279057">
    <property type="component" value="Unassembled WGS sequence"/>
</dbReference>
<comment type="caution">
    <text evidence="3">The sequence shown here is derived from an EMBL/GenBank/DDBJ whole genome shotgun (WGS) entry which is preliminary data.</text>
</comment>
<gene>
    <name evidence="3" type="ORF">ALQ74_200125</name>
</gene>
<feature type="domain" description="TcfC Usher-like barrel" evidence="2">
    <location>
        <begin position="5"/>
        <end position="89"/>
    </location>
</feature>
<dbReference type="InterPro" id="IPR035224">
    <property type="entry name" value="Usher_TcfC"/>
</dbReference>
<organism evidence="3 4">
    <name type="scientific">Pseudomonas savastanoi pv. glycinea</name>
    <name type="common">Pseudomonas syringae pv. glycinea</name>
    <dbReference type="NCBI Taxonomy" id="318"/>
    <lineage>
        <taxon>Bacteria</taxon>
        <taxon>Pseudomonadati</taxon>
        <taxon>Pseudomonadota</taxon>
        <taxon>Gammaproteobacteria</taxon>
        <taxon>Pseudomonadales</taxon>
        <taxon>Pseudomonadaceae</taxon>
        <taxon>Pseudomonas</taxon>
    </lineage>
</organism>
<dbReference type="Pfam" id="PF17271">
    <property type="entry name" value="Usher_TcfC"/>
    <property type="match status" value="1"/>
</dbReference>
<reference evidence="3 4" key="1">
    <citation type="submission" date="2018-08" db="EMBL/GenBank/DDBJ databases">
        <title>Recombination of ecologically and evolutionarily significant loci maintains genetic cohesion in the Pseudomonas syringae species complex.</title>
        <authorList>
            <person name="Dillon M."/>
            <person name="Thakur S."/>
            <person name="Almeida R.N.D."/>
            <person name="Weir B.S."/>
            <person name="Guttman D.S."/>
        </authorList>
    </citation>
    <scope>NUCLEOTIDE SEQUENCE [LARGE SCALE GENOMIC DNA]</scope>
    <source>
        <strain evidence="3 4">ICMP 4332</strain>
    </source>
</reference>
<protein>
    <recommendedName>
        <fullName evidence="2">TcfC Usher-like barrel domain-containing protein</fullName>
    </recommendedName>
</protein>
<accession>A0A3M3FI78</accession>
<evidence type="ECO:0000313" key="4">
    <source>
        <dbReference type="Proteomes" id="UP000279057"/>
    </source>
</evidence>
<dbReference type="EMBL" id="RBOM01000226">
    <property type="protein sequence ID" value="RMM61608.1"/>
    <property type="molecule type" value="Genomic_DNA"/>
</dbReference>
<sequence>MSFSHRARMTASGRTDFQSAQANVRQSKQQPAQENYQVSHVSNWTDNGYRELGATLSTTNNNERGININGRVETDMGRLSGAVSHVANANRHKRHVLLIVCGNSSSVHLGHG</sequence>
<evidence type="ECO:0000313" key="3">
    <source>
        <dbReference type="EMBL" id="RMM61608.1"/>
    </source>
</evidence>
<evidence type="ECO:0000256" key="1">
    <source>
        <dbReference type="SAM" id="MobiDB-lite"/>
    </source>
</evidence>
<proteinExistence type="predicted"/>
<dbReference type="AlphaFoldDB" id="A0A3M3FI78"/>
<feature type="compositionally biased region" description="Polar residues" evidence="1">
    <location>
        <begin position="12"/>
        <end position="36"/>
    </location>
</feature>
<feature type="region of interest" description="Disordered" evidence="1">
    <location>
        <begin position="1"/>
        <end position="36"/>
    </location>
</feature>